<protein>
    <submittedName>
        <fullName evidence="2">Uncharacterized protein</fullName>
    </submittedName>
</protein>
<evidence type="ECO:0000313" key="2">
    <source>
        <dbReference type="EMBL" id="CAB1456759.1"/>
    </source>
</evidence>
<dbReference type="AlphaFoldDB" id="A0A9N7VVX6"/>
<gene>
    <name evidence="2" type="ORF">PLEPLA_LOCUS44551</name>
</gene>
<dbReference type="EMBL" id="CADEAL010004310">
    <property type="protein sequence ID" value="CAB1456759.1"/>
    <property type="molecule type" value="Genomic_DNA"/>
</dbReference>
<dbReference type="Proteomes" id="UP001153269">
    <property type="component" value="Unassembled WGS sequence"/>
</dbReference>
<sequence>MVVNEYNLTKSQCVSGATSVSLRRRARVGRDRQRREQRHRLTAASELRTRADRGAASRSLRNSAEEDKQWTATRTGATPLNCDCPPLELRVEVTPGTPRLEQTMVIPSVPPLKRTSQAMDVKNRCSQ</sequence>
<organism evidence="2 3">
    <name type="scientific">Pleuronectes platessa</name>
    <name type="common">European plaice</name>
    <dbReference type="NCBI Taxonomy" id="8262"/>
    <lineage>
        <taxon>Eukaryota</taxon>
        <taxon>Metazoa</taxon>
        <taxon>Chordata</taxon>
        <taxon>Craniata</taxon>
        <taxon>Vertebrata</taxon>
        <taxon>Euteleostomi</taxon>
        <taxon>Actinopterygii</taxon>
        <taxon>Neopterygii</taxon>
        <taxon>Teleostei</taxon>
        <taxon>Neoteleostei</taxon>
        <taxon>Acanthomorphata</taxon>
        <taxon>Carangaria</taxon>
        <taxon>Pleuronectiformes</taxon>
        <taxon>Pleuronectoidei</taxon>
        <taxon>Pleuronectidae</taxon>
        <taxon>Pleuronectes</taxon>
    </lineage>
</organism>
<feature type="region of interest" description="Disordered" evidence="1">
    <location>
        <begin position="21"/>
        <end position="77"/>
    </location>
</feature>
<accession>A0A9N7VVX6</accession>
<name>A0A9N7VVX6_PLEPL</name>
<keyword evidence="3" id="KW-1185">Reference proteome</keyword>
<evidence type="ECO:0000313" key="3">
    <source>
        <dbReference type="Proteomes" id="UP001153269"/>
    </source>
</evidence>
<proteinExistence type="predicted"/>
<reference evidence="2" key="1">
    <citation type="submission" date="2020-03" db="EMBL/GenBank/DDBJ databases">
        <authorList>
            <person name="Weist P."/>
        </authorList>
    </citation>
    <scope>NUCLEOTIDE SEQUENCE</scope>
</reference>
<evidence type="ECO:0000256" key="1">
    <source>
        <dbReference type="SAM" id="MobiDB-lite"/>
    </source>
</evidence>
<comment type="caution">
    <text evidence="2">The sequence shown here is derived from an EMBL/GenBank/DDBJ whole genome shotgun (WGS) entry which is preliminary data.</text>
</comment>